<reference evidence="20" key="1">
    <citation type="submission" date="2023-03" db="UniProtKB">
        <authorList>
            <consortium name="EnsemblPlants"/>
        </authorList>
    </citation>
    <scope>IDENTIFICATION</scope>
</reference>
<reference evidence="22" key="2">
    <citation type="submission" date="2025-04" db="UniProtKB">
        <authorList>
            <consortium name="RefSeq"/>
        </authorList>
    </citation>
    <scope>IDENTIFICATION</scope>
</reference>
<feature type="binding site" evidence="15">
    <location>
        <position position="245"/>
    </location>
    <ligand>
        <name>Ca(2+)</name>
        <dbReference type="ChEBI" id="CHEBI:29108"/>
        <label>2</label>
    </ligand>
</feature>
<keyword evidence="6 18" id="KW-0349">Heme</keyword>
<dbReference type="PANTHER" id="PTHR31388:SF147">
    <property type="entry name" value="PEROXIDASE 58"/>
    <property type="match status" value="1"/>
</dbReference>
<sequence>MAFSKALPYILLVTMLFTVGPTMAQLSPTFYDTTCPNLSSIVEDVVRQALQTDARAGAKLIRFHFHDCFVNGCDGSVLLEDSVADGIDSEQNAPGNQGIQGQNIVADIKTAVENACPSVVSCADILAIASNSAVVLAGGRGWEVQLGRRDSRIANRSGAVSNLPSPFEPLANLTVKFANVGLNSTDLVSLSGAHTFGQSRCRFFQGRLSNFSGTGMPDPSLDPTYRDILLEACPQGGDDNRVNLDPTTPDEFDNNYFTNLQGNRGLLTSDQVLFSPPGAATTVDVDRFAASQEVFFDAFGASMIKMGNIMSPSTTTDGSEIRLTCSRVNPLPTLADM</sequence>
<dbReference type="OrthoDB" id="2113341at2759"/>
<evidence type="ECO:0000256" key="8">
    <source>
        <dbReference type="ARBA" id="ARBA00022837"/>
    </source>
</evidence>
<evidence type="ECO:0000256" key="11">
    <source>
        <dbReference type="ARBA" id="ARBA00023157"/>
    </source>
</evidence>
<comment type="cofactor">
    <cofactor evidence="15 18">
        <name>heme b</name>
        <dbReference type="ChEBI" id="CHEBI:60344"/>
    </cofactor>
    <text evidence="15 18">Binds 1 heme b (iron(II)-protoporphyrin IX) group per subunit.</text>
</comment>
<evidence type="ECO:0000256" key="14">
    <source>
        <dbReference type="PIRSR" id="PIRSR600823-2"/>
    </source>
</evidence>
<feature type="signal peptide" evidence="18">
    <location>
        <begin position="1"/>
        <end position="24"/>
    </location>
</feature>
<proteinExistence type="inferred from homology"/>
<evidence type="ECO:0000256" key="1">
    <source>
        <dbReference type="ARBA" id="ARBA00000189"/>
    </source>
</evidence>
<comment type="catalytic activity">
    <reaction evidence="1 18">
        <text>2 a phenolic donor + H2O2 = 2 a phenolic radical donor + 2 H2O</text>
        <dbReference type="Rhea" id="RHEA:56136"/>
        <dbReference type="ChEBI" id="CHEBI:15377"/>
        <dbReference type="ChEBI" id="CHEBI:16240"/>
        <dbReference type="ChEBI" id="CHEBI:139520"/>
        <dbReference type="ChEBI" id="CHEBI:139521"/>
        <dbReference type="EC" id="1.11.1.7"/>
    </reaction>
</comment>
<feature type="binding site" evidence="15">
    <location>
        <position position="72"/>
    </location>
    <ligand>
        <name>Ca(2+)</name>
        <dbReference type="ChEBI" id="CHEBI:29108"/>
        <label>1</label>
    </ligand>
</feature>
<dbReference type="PANTHER" id="PTHR31388">
    <property type="entry name" value="PEROXIDASE 72-RELATED"/>
    <property type="match status" value="1"/>
</dbReference>
<dbReference type="GO" id="GO:0140825">
    <property type="term" value="F:lactoperoxidase activity"/>
    <property type="evidence" value="ECO:0007669"/>
    <property type="project" value="UniProtKB-EC"/>
</dbReference>
<evidence type="ECO:0000256" key="17">
    <source>
        <dbReference type="PIRSR" id="PIRSR600823-5"/>
    </source>
</evidence>
<evidence type="ECO:0000256" key="16">
    <source>
        <dbReference type="PIRSR" id="PIRSR600823-4"/>
    </source>
</evidence>
<keyword evidence="18" id="KW-0732">Signal</keyword>
<dbReference type="InterPro" id="IPR019793">
    <property type="entry name" value="Peroxidases_heam-ligand_BS"/>
</dbReference>
<feature type="binding site" evidence="15">
    <location>
        <position position="67"/>
    </location>
    <ligand>
        <name>Ca(2+)</name>
        <dbReference type="ChEBI" id="CHEBI:29108"/>
        <label>1</label>
    </ligand>
</feature>
<dbReference type="InterPro" id="IPR000823">
    <property type="entry name" value="Peroxidase_pln"/>
</dbReference>
<keyword evidence="21" id="KW-1185">Reference proteome</keyword>
<feature type="binding site" evidence="15">
    <location>
        <position position="248"/>
    </location>
    <ligand>
        <name>Ca(2+)</name>
        <dbReference type="ChEBI" id="CHEBI:29108"/>
        <label>2</label>
    </ligand>
</feature>
<organism evidence="21 22">
    <name type="scientific">Cucumis melo</name>
    <name type="common">Muskmelon</name>
    <dbReference type="NCBI Taxonomy" id="3656"/>
    <lineage>
        <taxon>Eukaryota</taxon>
        <taxon>Viridiplantae</taxon>
        <taxon>Streptophyta</taxon>
        <taxon>Embryophyta</taxon>
        <taxon>Tracheophyta</taxon>
        <taxon>Spermatophyta</taxon>
        <taxon>Magnoliopsida</taxon>
        <taxon>eudicotyledons</taxon>
        <taxon>Gunneridae</taxon>
        <taxon>Pentapetalae</taxon>
        <taxon>rosids</taxon>
        <taxon>fabids</taxon>
        <taxon>Cucurbitales</taxon>
        <taxon>Cucurbitaceae</taxon>
        <taxon>Benincaseae</taxon>
        <taxon>Cucumis</taxon>
    </lineage>
</organism>
<dbReference type="PRINTS" id="PR00461">
    <property type="entry name" value="PLPEROXIDASE"/>
</dbReference>
<feature type="binding site" evidence="15">
    <location>
        <position position="90"/>
    </location>
    <ligand>
        <name>Ca(2+)</name>
        <dbReference type="ChEBI" id="CHEBI:29108"/>
        <label>1</label>
    </ligand>
</feature>
<evidence type="ECO:0000313" key="21">
    <source>
        <dbReference type="Proteomes" id="UP001652600"/>
    </source>
</evidence>
<accession>A0A1S3CTH3</accession>
<feature type="binding site" evidence="15">
    <location>
        <position position="195"/>
    </location>
    <ligand>
        <name>Ca(2+)</name>
        <dbReference type="ChEBI" id="CHEBI:29108"/>
        <label>2</label>
    </ligand>
</feature>
<dbReference type="CDD" id="cd00693">
    <property type="entry name" value="secretory_peroxidase"/>
    <property type="match status" value="1"/>
</dbReference>
<evidence type="ECO:0000256" key="9">
    <source>
        <dbReference type="ARBA" id="ARBA00023002"/>
    </source>
</evidence>
<dbReference type="SUPFAM" id="SSF48113">
    <property type="entry name" value="Heme-dependent peroxidases"/>
    <property type="match status" value="1"/>
</dbReference>
<dbReference type="Gene3D" id="1.10.520.10">
    <property type="match status" value="1"/>
</dbReference>
<dbReference type="FunFam" id="1.10.520.10:FF:000009">
    <property type="entry name" value="Peroxidase"/>
    <property type="match status" value="1"/>
</dbReference>
<keyword evidence="7 15" id="KW-0479">Metal-binding</keyword>
<keyword evidence="9 18" id="KW-0560">Oxidoreductase</keyword>
<dbReference type="KEGG" id="cmo:103504705"/>
<feature type="domain" description="Plant heme peroxidase family profile" evidence="19">
    <location>
        <begin position="25"/>
        <end position="329"/>
    </location>
</feature>
<dbReference type="Gramene" id="MELO3C005456.2.1">
    <property type="protein sequence ID" value="MELO3C005456.2.1"/>
    <property type="gene ID" value="MELO3C005456.2"/>
</dbReference>
<keyword evidence="11 17" id="KW-1015">Disulfide bond</keyword>
<evidence type="ECO:0000313" key="20">
    <source>
        <dbReference type="EnsemblPlants" id="MELO3C005456.2.1"/>
    </source>
</evidence>
<evidence type="ECO:0000256" key="2">
    <source>
        <dbReference type="ARBA" id="ARBA00002322"/>
    </source>
</evidence>
<comment type="cofactor">
    <cofactor evidence="15 18">
        <name>Ca(2+)</name>
        <dbReference type="ChEBI" id="CHEBI:29108"/>
    </cofactor>
    <text evidence="15 18">Binds 2 calcium ions per subunit.</text>
</comment>
<keyword evidence="5 18" id="KW-0575">Peroxidase</keyword>
<comment type="similarity">
    <text evidence="3">Belongs to the peroxidase family. Ascorbate peroxidase subfamily.</text>
</comment>
<evidence type="ECO:0000256" key="15">
    <source>
        <dbReference type="PIRSR" id="PIRSR600823-3"/>
    </source>
</evidence>
<evidence type="ECO:0000259" key="19">
    <source>
        <dbReference type="PROSITE" id="PS50873"/>
    </source>
</evidence>
<feature type="binding site" evidence="15">
    <location>
        <position position="253"/>
    </location>
    <ligand>
        <name>Ca(2+)</name>
        <dbReference type="ChEBI" id="CHEBI:29108"/>
        <label>2</label>
    </ligand>
</feature>
<keyword evidence="8 15" id="KW-0106">Calcium</keyword>
<feature type="disulfide bond" evidence="17">
    <location>
        <begin position="68"/>
        <end position="73"/>
    </location>
</feature>
<dbReference type="AlphaFoldDB" id="A0A1S3CTH3"/>
<feature type="disulfide bond" evidence="17">
    <location>
        <begin position="201"/>
        <end position="233"/>
    </location>
</feature>
<name>A0A1S3CTH3_CUCME</name>
<dbReference type="GO" id="GO:0046872">
    <property type="term" value="F:metal ion binding"/>
    <property type="evidence" value="ECO:0007669"/>
    <property type="project" value="UniProtKB-UniRule"/>
</dbReference>
<feature type="binding site" evidence="15">
    <location>
        <position position="74"/>
    </location>
    <ligand>
        <name>Ca(2+)</name>
        <dbReference type="ChEBI" id="CHEBI:29108"/>
        <label>1</label>
    </ligand>
</feature>
<evidence type="ECO:0000256" key="13">
    <source>
        <dbReference type="PIRSR" id="PIRSR600823-1"/>
    </source>
</evidence>
<evidence type="ECO:0000256" key="10">
    <source>
        <dbReference type="ARBA" id="ARBA00023004"/>
    </source>
</evidence>
<evidence type="ECO:0000256" key="18">
    <source>
        <dbReference type="RuleBase" id="RU362060"/>
    </source>
</evidence>
<dbReference type="InterPro" id="IPR033905">
    <property type="entry name" value="Secretory_peroxidase"/>
</dbReference>
<dbReference type="Pfam" id="PF00141">
    <property type="entry name" value="peroxidase"/>
    <property type="match status" value="1"/>
</dbReference>
<dbReference type="InParanoid" id="A0A1S3CTH3"/>
<feature type="site" description="Transition state stabilizer" evidence="16">
    <location>
        <position position="62"/>
    </location>
</feature>
<dbReference type="InterPro" id="IPR002016">
    <property type="entry name" value="Haem_peroxidase"/>
</dbReference>
<dbReference type="GeneID" id="103504705"/>
<dbReference type="SMR" id="A0A1S3CTH3"/>
<feature type="disulfide bond" evidence="17">
    <location>
        <begin position="35"/>
        <end position="116"/>
    </location>
</feature>
<dbReference type="GO" id="GO:0005576">
    <property type="term" value="C:extracellular region"/>
    <property type="evidence" value="ECO:0007669"/>
    <property type="project" value="UniProtKB-SubCell"/>
</dbReference>
<dbReference type="PROSITE" id="PS50873">
    <property type="entry name" value="PEROXIDASE_4"/>
    <property type="match status" value="1"/>
</dbReference>
<dbReference type="Gene3D" id="1.10.420.10">
    <property type="entry name" value="Peroxidase, domain 2"/>
    <property type="match status" value="1"/>
</dbReference>
<dbReference type="EC" id="1.11.1.7" evidence="4 18"/>
<dbReference type="RefSeq" id="XP_008467328.1">
    <property type="nucleotide sequence ID" value="XM_008469106.2"/>
</dbReference>
<dbReference type="PRINTS" id="PR00458">
    <property type="entry name" value="PEROXIDASE"/>
</dbReference>
<feature type="active site" description="Proton acceptor" evidence="13">
    <location>
        <position position="66"/>
    </location>
</feature>
<keyword evidence="18" id="KW-0964">Secreted</keyword>
<evidence type="ECO:0000256" key="6">
    <source>
        <dbReference type="ARBA" id="ARBA00022617"/>
    </source>
</evidence>
<keyword evidence="18" id="KW-0376">Hydrogen peroxide</keyword>
<feature type="binding site" description="axial binding residue" evidence="15">
    <location>
        <position position="194"/>
    </location>
    <ligand>
        <name>heme b</name>
        <dbReference type="ChEBI" id="CHEBI:60344"/>
    </ligand>
    <ligandPart>
        <name>Fe</name>
        <dbReference type="ChEBI" id="CHEBI:18248"/>
    </ligandPart>
</feature>
<comment type="similarity">
    <text evidence="18">Belongs to the peroxidase family. Classical plant (class III) peroxidase subfamily.</text>
</comment>
<dbReference type="GO" id="GO:0042744">
    <property type="term" value="P:hydrogen peroxide catabolic process"/>
    <property type="evidence" value="ECO:0007669"/>
    <property type="project" value="UniProtKB-KW"/>
</dbReference>
<feature type="binding site" evidence="14">
    <location>
        <position position="164"/>
    </location>
    <ligand>
        <name>substrate</name>
    </ligand>
</feature>
<evidence type="ECO:0000256" key="3">
    <source>
        <dbReference type="ARBA" id="ARBA00006873"/>
    </source>
</evidence>
<comment type="function">
    <text evidence="2">Removal of H(2)O(2), oxidation of toxic reductants, biosynthesis and degradation of lignin, suberization, auxin catabolism, response to environmental stresses such as wounding, pathogen attack and oxidative stress. These functions might be dependent on each isozyme/isoform in each plant tissue.</text>
</comment>
<comment type="subcellular location">
    <subcellularLocation>
        <location evidence="18">Secreted</location>
    </subcellularLocation>
</comment>
<keyword evidence="12" id="KW-0325">Glycoprotein</keyword>
<protein>
    <recommendedName>
        <fullName evidence="4 18">Peroxidase</fullName>
        <ecNumber evidence="4 18">1.11.1.7</ecNumber>
    </recommendedName>
</protein>
<dbReference type="GO" id="GO:0020037">
    <property type="term" value="F:heme binding"/>
    <property type="evidence" value="ECO:0007669"/>
    <property type="project" value="UniProtKB-UniRule"/>
</dbReference>
<feature type="binding site" evidence="15">
    <location>
        <position position="76"/>
    </location>
    <ligand>
        <name>Ca(2+)</name>
        <dbReference type="ChEBI" id="CHEBI:29108"/>
        <label>1</label>
    </ligand>
</feature>
<dbReference type="GO" id="GO:0006979">
    <property type="term" value="P:response to oxidative stress"/>
    <property type="evidence" value="ECO:0007669"/>
    <property type="project" value="UniProtKB-UniRule"/>
</dbReference>
<keyword evidence="10 15" id="KW-0408">Iron</keyword>
<evidence type="ECO:0000256" key="5">
    <source>
        <dbReference type="ARBA" id="ARBA00022559"/>
    </source>
</evidence>
<evidence type="ECO:0000313" key="22">
    <source>
        <dbReference type="RefSeq" id="XP_008467328.1"/>
    </source>
</evidence>
<dbReference type="EnsemblPlants" id="MELO3C005456.2.1">
    <property type="protein sequence ID" value="MELO3C005456.2.1"/>
    <property type="gene ID" value="MELO3C005456.2"/>
</dbReference>
<gene>
    <name evidence="22" type="primary">LOC103504705</name>
    <name evidence="20" type="synonym">103504705</name>
</gene>
<evidence type="ECO:0000256" key="7">
    <source>
        <dbReference type="ARBA" id="ARBA00022723"/>
    </source>
</evidence>
<evidence type="ECO:0000256" key="4">
    <source>
        <dbReference type="ARBA" id="ARBA00012313"/>
    </source>
</evidence>
<dbReference type="PROSITE" id="PS00435">
    <property type="entry name" value="PEROXIDASE_1"/>
    <property type="match status" value="1"/>
</dbReference>
<dbReference type="eggNOG" id="ENOG502QVXS">
    <property type="taxonomic scope" value="Eukaryota"/>
</dbReference>
<feature type="disulfide bond" evidence="17">
    <location>
        <begin position="122"/>
        <end position="325"/>
    </location>
</feature>
<dbReference type="FunFam" id="1.10.420.10:FF:000001">
    <property type="entry name" value="Peroxidase"/>
    <property type="match status" value="1"/>
</dbReference>
<dbReference type="Proteomes" id="UP001652600">
    <property type="component" value="Chromosome 9"/>
</dbReference>
<dbReference type="InterPro" id="IPR010255">
    <property type="entry name" value="Haem_peroxidase_sf"/>
</dbReference>
<evidence type="ECO:0000256" key="12">
    <source>
        <dbReference type="ARBA" id="ARBA00023180"/>
    </source>
</evidence>
<feature type="chain" id="PRO_5044514517" description="Peroxidase" evidence="18">
    <location>
        <begin position="25"/>
        <end position="337"/>
    </location>
</feature>
<feature type="binding site" evidence="15">
    <location>
        <position position="70"/>
    </location>
    <ligand>
        <name>Ca(2+)</name>
        <dbReference type="ChEBI" id="CHEBI:29108"/>
        <label>1</label>
    </ligand>
</feature>